<evidence type="ECO:0000313" key="1">
    <source>
        <dbReference type="EMBL" id="KHE90421.1"/>
    </source>
</evidence>
<name>A0A0B0EEB6_9BACT</name>
<evidence type="ECO:0000313" key="2">
    <source>
        <dbReference type="Proteomes" id="UP000030652"/>
    </source>
</evidence>
<dbReference type="EMBL" id="JRYO01000264">
    <property type="protein sequence ID" value="KHE90421.1"/>
    <property type="molecule type" value="Genomic_DNA"/>
</dbReference>
<protein>
    <submittedName>
        <fullName evidence="1">Uncharacterized protein</fullName>
    </submittedName>
</protein>
<proteinExistence type="predicted"/>
<gene>
    <name evidence="1" type="ORF">SCABRO_03804</name>
</gene>
<dbReference type="Proteomes" id="UP000030652">
    <property type="component" value="Unassembled WGS sequence"/>
</dbReference>
<accession>A0A0B0EEB6</accession>
<organism evidence="1 2">
    <name type="scientific">Candidatus Scalindua brodae</name>
    <dbReference type="NCBI Taxonomy" id="237368"/>
    <lineage>
        <taxon>Bacteria</taxon>
        <taxon>Pseudomonadati</taxon>
        <taxon>Planctomycetota</taxon>
        <taxon>Candidatus Brocadiia</taxon>
        <taxon>Candidatus Brocadiales</taxon>
        <taxon>Candidatus Scalinduaceae</taxon>
        <taxon>Candidatus Scalindua</taxon>
    </lineage>
</organism>
<comment type="caution">
    <text evidence="1">The sequence shown here is derived from an EMBL/GenBank/DDBJ whole genome shotgun (WGS) entry which is preliminary data.</text>
</comment>
<sequence>MFQSCHSRMFLAEIQDVRVSWLSATETTYVVTEMVELCLGNGEVRSYRETIRNAENKSRLSEEGCGKRKAAKKKL</sequence>
<reference evidence="1 2" key="1">
    <citation type="submission" date="2014-10" db="EMBL/GenBank/DDBJ databases">
        <title>Draft genome of anammox bacterium scalindua brodae, obtained using differential coverage binning of sequence data from two enrichment reactors.</title>
        <authorList>
            <person name="Speth D.R."/>
            <person name="Russ L."/>
            <person name="Kartal B."/>
            <person name="Op den Camp H.J."/>
            <person name="Dutilh B.E."/>
            <person name="Jetten M.S."/>
        </authorList>
    </citation>
    <scope>NUCLEOTIDE SEQUENCE [LARGE SCALE GENOMIC DNA]</scope>
    <source>
        <strain evidence="1">RU1</strain>
    </source>
</reference>
<dbReference type="AlphaFoldDB" id="A0A0B0EEB6"/>